<dbReference type="NCBIfam" id="NF004012">
    <property type="entry name" value="PRK05477.1-2"/>
    <property type="match status" value="1"/>
</dbReference>
<dbReference type="GO" id="GO:0050566">
    <property type="term" value="F:asparaginyl-tRNA synthase (glutamine-hydrolyzing) activity"/>
    <property type="evidence" value="ECO:0007669"/>
    <property type="project" value="RHEA"/>
</dbReference>
<protein>
    <recommendedName>
        <fullName evidence="3 11">Aspartyl/glutamyl-tRNA(Asn/Gln) amidotransferase subunit B</fullName>
        <shortName evidence="11">Asp/Glu-ADT subunit B</shortName>
        <ecNumber evidence="11">6.3.5.-</ecNumber>
    </recommendedName>
</protein>
<proteinExistence type="inferred from homology"/>
<evidence type="ECO:0000259" key="12">
    <source>
        <dbReference type="SMART" id="SM00845"/>
    </source>
</evidence>
<dbReference type="HAMAP" id="MF_00121">
    <property type="entry name" value="GatB"/>
    <property type="match status" value="1"/>
</dbReference>
<feature type="domain" description="Asn/Gln amidotransferase" evidence="12">
    <location>
        <begin position="381"/>
        <end position="560"/>
    </location>
</feature>
<keyword evidence="5 11" id="KW-0547">Nucleotide-binding</keyword>
<dbReference type="InterPro" id="IPR006075">
    <property type="entry name" value="Asn/Gln-tRNA_Trfase_suB/E_cat"/>
</dbReference>
<dbReference type="Gene3D" id="1.10.10.410">
    <property type="match status" value="1"/>
</dbReference>
<dbReference type="SMART" id="SM00845">
    <property type="entry name" value="GatB_Yqey"/>
    <property type="match status" value="1"/>
</dbReference>
<evidence type="ECO:0000256" key="9">
    <source>
        <dbReference type="ARBA" id="ARBA00047380"/>
    </source>
</evidence>
<reference evidence="13 14" key="1">
    <citation type="submission" date="2016-02" db="EMBL/GenBank/DDBJ databases">
        <authorList>
            <person name="Wen L."/>
            <person name="He K."/>
            <person name="Yang H."/>
        </authorList>
    </citation>
    <scope>NUCLEOTIDE SEQUENCE [LARGE SCALE GENOMIC DNA]</scope>
    <source>
        <strain evidence="13">ShG14-8</strain>
    </source>
</reference>
<dbReference type="InterPro" id="IPR018027">
    <property type="entry name" value="Asn/Gln_amidotransferase"/>
</dbReference>
<dbReference type="PATRIC" id="fig|1796491.3.peg.2123"/>
<evidence type="ECO:0000313" key="14">
    <source>
        <dbReference type="Proteomes" id="UP000070578"/>
    </source>
</evidence>
<reference evidence="13 14" key="2">
    <citation type="submission" date="2016-03" db="EMBL/GenBank/DDBJ databases">
        <title>New uncultured bacterium of the family Gallionellaceae from acid mine drainage: description and reconstruction of genome based on metagenomic analysis of microbial community.</title>
        <authorList>
            <person name="Kadnikov V."/>
            <person name="Ivasenko D."/>
            <person name="Beletsky A."/>
            <person name="Mardanov A."/>
            <person name="Danilova E."/>
            <person name="Pimenov N."/>
            <person name="Karnachuk O."/>
            <person name="Ravin N."/>
        </authorList>
    </citation>
    <scope>NUCLEOTIDE SEQUENCE [LARGE SCALE GENOMIC DNA]</scope>
    <source>
        <strain evidence="13">ShG14-8</strain>
    </source>
</reference>
<dbReference type="PROSITE" id="PS01234">
    <property type="entry name" value="GATB"/>
    <property type="match status" value="1"/>
</dbReference>
<accession>A0A139BSY5</accession>
<evidence type="ECO:0000256" key="5">
    <source>
        <dbReference type="ARBA" id="ARBA00022741"/>
    </source>
</evidence>
<dbReference type="EMBL" id="LSLI01000049">
    <property type="protein sequence ID" value="KXS31943.1"/>
    <property type="molecule type" value="Genomic_DNA"/>
</dbReference>
<comment type="catalytic activity">
    <reaction evidence="10 11">
        <text>L-glutamyl-tRNA(Gln) + L-glutamine + ATP + H2O = L-glutaminyl-tRNA(Gln) + L-glutamate + ADP + phosphate + H(+)</text>
        <dbReference type="Rhea" id="RHEA:17521"/>
        <dbReference type="Rhea" id="RHEA-COMP:9681"/>
        <dbReference type="Rhea" id="RHEA-COMP:9684"/>
        <dbReference type="ChEBI" id="CHEBI:15377"/>
        <dbReference type="ChEBI" id="CHEBI:15378"/>
        <dbReference type="ChEBI" id="CHEBI:29985"/>
        <dbReference type="ChEBI" id="CHEBI:30616"/>
        <dbReference type="ChEBI" id="CHEBI:43474"/>
        <dbReference type="ChEBI" id="CHEBI:58359"/>
        <dbReference type="ChEBI" id="CHEBI:78520"/>
        <dbReference type="ChEBI" id="CHEBI:78521"/>
        <dbReference type="ChEBI" id="CHEBI:456216"/>
    </reaction>
</comment>
<dbReference type="FunFam" id="1.10.10.410:FF:000001">
    <property type="entry name" value="Aspartyl/glutamyl-tRNA(Asn/Gln) amidotransferase subunit B"/>
    <property type="match status" value="1"/>
</dbReference>
<dbReference type="InterPro" id="IPR003789">
    <property type="entry name" value="Asn/Gln_tRNA_amidoTrase-B-like"/>
</dbReference>
<comment type="similarity">
    <text evidence="1 11">Belongs to the GatB/GatE family. GatB subfamily.</text>
</comment>
<comment type="caution">
    <text evidence="13">The sequence shown here is derived from an EMBL/GenBank/DDBJ whole genome shotgun (WGS) entry which is preliminary data.</text>
</comment>
<evidence type="ECO:0000256" key="7">
    <source>
        <dbReference type="ARBA" id="ARBA00022917"/>
    </source>
</evidence>
<comment type="subunit">
    <text evidence="2 11">Heterotrimer of A, B and C subunits.</text>
</comment>
<dbReference type="PANTHER" id="PTHR11659">
    <property type="entry name" value="GLUTAMYL-TRNA GLN AMIDOTRANSFERASE SUBUNIT B MITOCHONDRIAL AND PROKARYOTIC PET112-RELATED"/>
    <property type="match status" value="1"/>
</dbReference>
<dbReference type="InterPro" id="IPR017959">
    <property type="entry name" value="Asn/Gln-tRNA_amidoTrfase_suB/E"/>
</dbReference>
<dbReference type="GO" id="GO:0016740">
    <property type="term" value="F:transferase activity"/>
    <property type="evidence" value="ECO:0007669"/>
    <property type="project" value="UniProtKB-KW"/>
</dbReference>
<evidence type="ECO:0000256" key="2">
    <source>
        <dbReference type="ARBA" id="ARBA00011123"/>
    </source>
</evidence>
<dbReference type="SUPFAM" id="SSF55931">
    <property type="entry name" value="Glutamine synthetase/guanido kinase"/>
    <property type="match status" value="1"/>
</dbReference>
<evidence type="ECO:0000256" key="3">
    <source>
        <dbReference type="ARBA" id="ARBA00016923"/>
    </source>
</evidence>
<keyword evidence="4 11" id="KW-0436">Ligase</keyword>
<dbReference type="InterPro" id="IPR017958">
    <property type="entry name" value="Gln-tRNA_amidoTrfase_suB_CS"/>
</dbReference>
<dbReference type="Proteomes" id="UP000070578">
    <property type="component" value="Unassembled WGS sequence"/>
</dbReference>
<dbReference type="InterPro" id="IPR004413">
    <property type="entry name" value="GatB"/>
</dbReference>
<dbReference type="NCBIfam" id="TIGR00133">
    <property type="entry name" value="gatB"/>
    <property type="match status" value="1"/>
</dbReference>
<sequence length="562" mass="62439">MQWEIVIGLEVHTQLSTNTKIFSGASTTYGAEPNTQADAVSIALPGVLPVLNKGAVELAIKFGLAVGAHIAPRSVFARKNYFYPDLPKGYQISQFDQPVVGQGALTIQVEPLSGNAKPYEKVVRITRAHLEEDAGKSIHKGFDGVPLDTDGFDSENDNLTRLDFNRAGTPLLEIVSEPDMHSAAEAVAYAKKLHELVCWYEICDGNMQEGSFRCDVNVSVRRPGEPLGTRREIKNLNSFLFMQQAIDYEVQWQIDTLENGGKIQQATVLFNPDTGETRAMRSKEEAHDYRYFPDPDLLPLVISPEWIDAIKSEMSKSPEQMHQRLVVQYLMSPHDASVLVSNRKLTQFFLETSDFLLADPELIEKKLVQVIPYDERTLSADYIQREIATATIQLETNQIFKQCFNWLTGEMSAQMNRDGLDLSNCPITPQQLGGLLKCIADGTISNSGAKEVFRIMWEYMPQIIAGQLTITLLNGKTIVFESAEKFEPTAIIEKLGLKQLSDTGAIEKIVDEIITANPAQVAEYRSGKEKVFGFFVGLAMKASKGKANPAQLNDVLKKKLSG</sequence>
<dbReference type="Pfam" id="PF02934">
    <property type="entry name" value="GatB_N"/>
    <property type="match status" value="1"/>
</dbReference>
<organism evidence="13 14">
    <name type="scientific">Candidatus Gallionella acididurans</name>
    <dbReference type="NCBI Taxonomy" id="1796491"/>
    <lineage>
        <taxon>Bacteria</taxon>
        <taxon>Pseudomonadati</taxon>
        <taxon>Pseudomonadota</taxon>
        <taxon>Betaproteobacteria</taxon>
        <taxon>Nitrosomonadales</taxon>
        <taxon>Gallionellaceae</taxon>
        <taxon>Gallionella</taxon>
    </lineage>
</organism>
<evidence type="ECO:0000256" key="6">
    <source>
        <dbReference type="ARBA" id="ARBA00022840"/>
    </source>
</evidence>
<dbReference type="AlphaFoldDB" id="A0A139BSY5"/>
<dbReference type="EC" id="6.3.5.-" evidence="11"/>
<evidence type="ECO:0000256" key="10">
    <source>
        <dbReference type="ARBA" id="ARBA00047913"/>
    </source>
</evidence>
<keyword evidence="13" id="KW-0808">Transferase</keyword>
<dbReference type="GO" id="GO:0070681">
    <property type="term" value="P:glutaminyl-tRNAGln biosynthesis via transamidation"/>
    <property type="evidence" value="ECO:0007669"/>
    <property type="project" value="TreeGrafter"/>
</dbReference>
<dbReference type="InterPro" id="IPR014746">
    <property type="entry name" value="Gln_synth/guanido_kin_cat_dom"/>
</dbReference>
<keyword evidence="6 11" id="KW-0067">ATP-binding</keyword>
<dbReference type="SUPFAM" id="SSF89095">
    <property type="entry name" value="GatB/YqeY motif"/>
    <property type="match status" value="1"/>
</dbReference>
<evidence type="ECO:0000256" key="4">
    <source>
        <dbReference type="ARBA" id="ARBA00022598"/>
    </source>
</evidence>
<evidence type="ECO:0000313" key="13">
    <source>
        <dbReference type="EMBL" id="KXS31943.1"/>
    </source>
</evidence>
<dbReference type="InterPro" id="IPR023168">
    <property type="entry name" value="GatB_Yqey_C_2"/>
</dbReference>
<dbReference type="GO" id="GO:0005524">
    <property type="term" value="F:ATP binding"/>
    <property type="evidence" value="ECO:0007669"/>
    <property type="project" value="UniProtKB-KW"/>
</dbReference>
<comment type="function">
    <text evidence="8 11">Allows the formation of correctly charged Asn-tRNA(Asn) or Gln-tRNA(Gln) through the transamidation of misacylated Asp-tRNA(Asn) or Glu-tRNA(Gln) in organisms which lack either or both of asparaginyl-tRNA or glutaminyl-tRNA synthetases. The reaction takes place in the presence of glutamine and ATP through an activated phospho-Asp-tRNA(Asn) or phospho-Glu-tRNA(Gln).</text>
</comment>
<evidence type="ECO:0000256" key="8">
    <source>
        <dbReference type="ARBA" id="ARBA00024799"/>
    </source>
</evidence>
<evidence type="ECO:0000256" key="11">
    <source>
        <dbReference type="HAMAP-Rule" id="MF_00121"/>
    </source>
</evidence>
<name>A0A139BSY5_9PROT</name>
<dbReference type="NCBIfam" id="NF004014">
    <property type="entry name" value="PRK05477.1-4"/>
    <property type="match status" value="1"/>
</dbReference>
<dbReference type="Pfam" id="PF02637">
    <property type="entry name" value="GatB_Yqey"/>
    <property type="match status" value="1"/>
</dbReference>
<keyword evidence="7 11" id="KW-0648">Protein biosynthesis</keyword>
<dbReference type="GO" id="GO:0006412">
    <property type="term" value="P:translation"/>
    <property type="evidence" value="ECO:0007669"/>
    <property type="project" value="UniProtKB-UniRule"/>
</dbReference>
<dbReference type="GO" id="GO:0050567">
    <property type="term" value="F:glutaminyl-tRNA synthase (glutamine-hydrolyzing) activity"/>
    <property type="evidence" value="ECO:0007669"/>
    <property type="project" value="UniProtKB-UniRule"/>
</dbReference>
<evidence type="ECO:0000256" key="1">
    <source>
        <dbReference type="ARBA" id="ARBA00005306"/>
    </source>
</evidence>
<gene>
    <name evidence="11" type="primary">gatB</name>
    <name evidence="13" type="ORF">AWT59_1947</name>
</gene>
<dbReference type="PANTHER" id="PTHR11659:SF0">
    <property type="entry name" value="GLUTAMYL-TRNA(GLN) AMIDOTRANSFERASE SUBUNIT B, MITOCHONDRIAL"/>
    <property type="match status" value="1"/>
</dbReference>
<comment type="catalytic activity">
    <reaction evidence="9 11">
        <text>L-aspartyl-tRNA(Asn) + L-glutamine + ATP + H2O = L-asparaginyl-tRNA(Asn) + L-glutamate + ADP + phosphate + 2 H(+)</text>
        <dbReference type="Rhea" id="RHEA:14513"/>
        <dbReference type="Rhea" id="RHEA-COMP:9674"/>
        <dbReference type="Rhea" id="RHEA-COMP:9677"/>
        <dbReference type="ChEBI" id="CHEBI:15377"/>
        <dbReference type="ChEBI" id="CHEBI:15378"/>
        <dbReference type="ChEBI" id="CHEBI:29985"/>
        <dbReference type="ChEBI" id="CHEBI:30616"/>
        <dbReference type="ChEBI" id="CHEBI:43474"/>
        <dbReference type="ChEBI" id="CHEBI:58359"/>
        <dbReference type="ChEBI" id="CHEBI:78515"/>
        <dbReference type="ChEBI" id="CHEBI:78516"/>
        <dbReference type="ChEBI" id="CHEBI:456216"/>
    </reaction>
</comment>